<sequence length="64" mass="7425">MIMTVPITLYICSNCQYTIADKEKAQAWFGDMDDEFSKHYCSQDCNDDRAFEIAEEQTKPHGQL</sequence>
<organism evidence="1">
    <name type="scientific">marine sediment metagenome</name>
    <dbReference type="NCBI Taxonomy" id="412755"/>
    <lineage>
        <taxon>unclassified sequences</taxon>
        <taxon>metagenomes</taxon>
        <taxon>ecological metagenomes</taxon>
    </lineage>
</organism>
<proteinExistence type="predicted"/>
<reference evidence="1" key="1">
    <citation type="journal article" date="2015" name="Nature">
        <title>Complex archaea that bridge the gap between prokaryotes and eukaryotes.</title>
        <authorList>
            <person name="Spang A."/>
            <person name="Saw J.H."/>
            <person name="Jorgensen S.L."/>
            <person name="Zaremba-Niedzwiedzka K."/>
            <person name="Martijn J."/>
            <person name="Lind A.E."/>
            <person name="van Eijk R."/>
            <person name="Schleper C."/>
            <person name="Guy L."/>
            <person name="Ettema T.J."/>
        </authorList>
    </citation>
    <scope>NUCLEOTIDE SEQUENCE</scope>
</reference>
<accession>A0A0F9K2V0</accession>
<evidence type="ECO:0000313" key="1">
    <source>
        <dbReference type="EMBL" id="KKM68991.1"/>
    </source>
</evidence>
<dbReference type="AlphaFoldDB" id="A0A0F9K2V0"/>
<protein>
    <submittedName>
        <fullName evidence="1">Uncharacterized protein</fullName>
    </submittedName>
</protein>
<dbReference type="EMBL" id="LAZR01010069">
    <property type="protein sequence ID" value="KKM68991.1"/>
    <property type="molecule type" value="Genomic_DNA"/>
</dbReference>
<name>A0A0F9K2V0_9ZZZZ</name>
<gene>
    <name evidence="1" type="ORF">LCGC14_1455400</name>
</gene>
<comment type="caution">
    <text evidence="1">The sequence shown here is derived from an EMBL/GenBank/DDBJ whole genome shotgun (WGS) entry which is preliminary data.</text>
</comment>